<dbReference type="SUPFAM" id="SSF46579">
    <property type="entry name" value="Prefoldin"/>
    <property type="match status" value="1"/>
</dbReference>
<sequence length="581" mass="64452">MDESALARIERQRTELEANITKLRKSLRHWQTLEIDYESLKEEFFGLPEGSSAEECLEAARSAKPELVDENELKTILRDKNGHSCRPTQLVDLLSKRVEYVERNVQTVRKQLSDAEKRWNALLLAEEPDHRDDAGLPLADITEELDEAGKVLSSKVETPGSNAPQLIDVLKQAGVTDLEEKKGTITKVSSLSDDEADEVRQPASSPLNTREVPKSIASNESPYIPTNPNDTEEEAQLRREMFEYSRGIDEVGAIVAELDLGEEGSEVSYDEQDDVFELDSEMEYEEDFEEDESEDDVGKSKSRLTVPRGYRKRMEELQEKLGLKNLGPEAEAEAGAAVLEQPPRPAAAEAARKAALARHEQSTKSSLKSSVKPPNDNEPASKKKPGKKKVAFSSELDVASPKPISSAAPPTQPPSEKETRESKAKPIVESIVERTVIADEVQAPAPNKPSRFKVARQSQPQTPMFARPMTLPSESSEQKQEHSPSPASRSSIVSADLVERPSPSTPKAPDADDFPEEAHEREIAMEYQRHRMKRIHAQDGGFVGDGEEDNYGEMVTAGRGRANEDPTGRKVSRFKAARVSR</sequence>
<name>A0A0D2E5E6_9EURO</name>
<dbReference type="RefSeq" id="XP_013311267.1">
    <property type="nucleotide sequence ID" value="XM_013455813.1"/>
</dbReference>
<dbReference type="Pfam" id="PF12927">
    <property type="entry name" value="DUF3835"/>
    <property type="match status" value="1"/>
</dbReference>
<dbReference type="GeneID" id="25331380"/>
<dbReference type="STRING" id="348802.A0A0D2E5E6"/>
<accession>A0A0D2E5E6</accession>
<keyword evidence="4" id="KW-1185">Reference proteome</keyword>
<dbReference type="GO" id="GO:0019212">
    <property type="term" value="F:phosphatase inhibitor activity"/>
    <property type="evidence" value="ECO:0007669"/>
    <property type="project" value="TreeGrafter"/>
</dbReference>
<feature type="compositionally biased region" description="Basic residues" evidence="1">
    <location>
        <begin position="570"/>
        <end position="581"/>
    </location>
</feature>
<dbReference type="Proteomes" id="UP000054342">
    <property type="component" value="Unassembled WGS sequence"/>
</dbReference>
<feature type="domain" description="DUF3835" evidence="2">
    <location>
        <begin position="494"/>
        <end position="579"/>
    </location>
</feature>
<feature type="compositionally biased region" description="Acidic residues" evidence="1">
    <location>
        <begin position="282"/>
        <end position="295"/>
    </location>
</feature>
<reference evidence="3 4" key="1">
    <citation type="submission" date="2015-01" db="EMBL/GenBank/DDBJ databases">
        <title>The Genome Sequence of Exophiala xenobiotica CBS118157.</title>
        <authorList>
            <consortium name="The Broad Institute Genomics Platform"/>
            <person name="Cuomo C."/>
            <person name="de Hoog S."/>
            <person name="Gorbushina A."/>
            <person name="Stielow B."/>
            <person name="Teixiera M."/>
            <person name="Abouelleil A."/>
            <person name="Chapman S.B."/>
            <person name="Priest M."/>
            <person name="Young S.K."/>
            <person name="Wortman J."/>
            <person name="Nusbaum C."/>
            <person name="Birren B."/>
        </authorList>
    </citation>
    <scope>NUCLEOTIDE SEQUENCE [LARGE SCALE GENOMIC DNA]</scope>
    <source>
        <strain evidence="3 4">CBS 118157</strain>
    </source>
</reference>
<dbReference type="OrthoDB" id="21413at2759"/>
<gene>
    <name evidence="3" type="ORF">PV05_09472</name>
</gene>
<feature type="region of interest" description="Disordered" evidence="1">
    <location>
        <begin position="282"/>
        <end position="525"/>
    </location>
</feature>
<proteinExistence type="predicted"/>
<dbReference type="Pfam" id="PF13758">
    <property type="entry name" value="Prefoldin_3"/>
    <property type="match status" value="1"/>
</dbReference>
<dbReference type="GO" id="GO:0003714">
    <property type="term" value="F:transcription corepressor activity"/>
    <property type="evidence" value="ECO:0007669"/>
    <property type="project" value="TreeGrafter"/>
</dbReference>
<dbReference type="InterPro" id="IPR039553">
    <property type="entry name" value="Prefoldin-like"/>
</dbReference>
<feature type="region of interest" description="Disordered" evidence="1">
    <location>
        <begin position="186"/>
        <end position="233"/>
    </location>
</feature>
<feature type="compositionally biased region" description="Low complexity" evidence="1">
    <location>
        <begin position="399"/>
        <end position="409"/>
    </location>
</feature>
<feature type="compositionally biased region" description="Basic and acidic residues" evidence="1">
    <location>
        <begin position="516"/>
        <end position="525"/>
    </location>
</feature>
<organism evidence="3 4">
    <name type="scientific">Exophiala xenobiotica</name>
    <dbReference type="NCBI Taxonomy" id="348802"/>
    <lineage>
        <taxon>Eukaryota</taxon>
        <taxon>Fungi</taxon>
        <taxon>Dikarya</taxon>
        <taxon>Ascomycota</taxon>
        <taxon>Pezizomycotina</taxon>
        <taxon>Eurotiomycetes</taxon>
        <taxon>Chaetothyriomycetidae</taxon>
        <taxon>Chaetothyriales</taxon>
        <taxon>Herpotrichiellaceae</taxon>
        <taxon>Exophiala</taxon>
    </lineage>
</organism>
<dbReference type="PANTHER" id="PTHR15111:SF0">
    <property type="entry name" value="UNCONVENTIONAL PREFOLDIN RPB5 INTERACTOR 1"/>
    <property type="match status" value="1"/>
</dbReference>
<dbReference type="EMBL" id="KN847322">
    <property type="protein sequence ID" value="KIW50683.1"/>
    <property type="molecule type" value="Genomic_DNA"/>
</dbReference>
<evidence type="ECO:0000313" key="4">
    <source>
        <dbReference type="Proteomes" id="UP000054342"/>
    </source>
</evidence>
<dbReference type="PANTHER" id="PTHR15111">
    <property type="entry name" value="RNA POLYMERASE II SUBUNIT 5-MEDIATING PROTEIN NNX3"/>
    <property type="match status" value="1"/>
</dbReference>
<dbReference type="AlphaFoldDB" id="A0A0D2E5E6"/>
<feature type="compositionally biased region" description="Low complexity" evidence="1">
    <location>
        <begin position="483"/>
        <end position="495"/>
    </location>
</feature>
<evidence type="ECO:0000256" key="1">
    <source>
        <dbReference type="SAM" id="MobiDB-lite"/>
    </source>
</evidence>
<evidence type="ECO:0000259" key="2">
    <source>
        <dbReference type="Pfam" id="PF12927"/>
    </source>
</evidence>
<protein>
    <recommendedName>
        <fullName evidence="2">DUF3835 domain-containing protein</fullName>
    </recommendedName>
</protein>
<evidence type="ECO:0000313" key="3">
    <source>
        <dbReference type="EMBL" id="KIW50683.1"/>
    </source>
</evidence>
<feature type="compositionally biased region" description="Basic and acidic residues" evidence="1">
    <location>
        <begin position="312"/>
        <end position="322"/>
    </location>
</feature>
<feature type="compositionally biased region" description="Basic and acidic residues" evidence="1">
    <location>
        <begin position="415"/>
        <end position="426"/>
    </location>
</feature>
<dbReference type="GO" id="GO:0000122">
    <property type="term" value="P:negative regulation of transcription by RNA polymerase II"/>
    <property type="evidence" value="ECO:0007669"/>
    <property type="project" value="TreeGrafter"/>
</dbReference>
<dbReference type="InterPro" id="IPR024325">
    <property type="entry name" value="DUF3835"/>
</dbReference>
<dbReference type="GO" id="GO:0003682">
    <property type="term" value="F:chromatin binding"/>
    <property type="evidence" value="ECO:0007669"/>
    <property type="project" value="TreeGrafter"/>
</dbReference>
<dbReference type="HOGENOM" id="CLU_030204_0_0_1"/>
<feature type="region of interest" description="Disordered" evidence="1">
    <location>
        <begin position="539"/>
        <end position="581"/>
    </location>
</feature>
<feature type="compositionally biased region" description="Polar residues" evidence="1">
    <location>
        <begin position="216"/>
        <end position="229"/>
    </location>
</feature>
<dbReference type="InterPro" id="IPR052255">
    <property type="entry name" value="RNA_pol_II_subunit5-mediator"/>
</dbReference>